<proteinExistence type="predicted"/>
<dbReference type="EMBL" id="BK015968">
    <property type="protein sequence ID" value="DAF87788.1"/>
    <property type="molecule type" value="Genomic_DNA"/>
</dbReference>
<organism evidence="2">
    <name type="scientific">Myoviridae sp. ctCuC1</name>
    <dbReference type="NCBI Taxonomy" id="2825055"/>
    <lineage>
        <taxon>Viruses</taxon>
        <taxon>Duplodnaviria</taxon>
        <taxon>Heunggongvirae</taxon>
        <taxon>Uroviricota</taxon>
        <taxon>Caudoviricetes</taxon>
    </lineage>
</organism>
<evidence type="ECO:0000313" key="2">
    <source>
        <dbReference type="EMBL" id="DAF87788.1"/>
    </source>
</evidence>
<feature type="transmembrane region" description="Helical" evidence="1">
    <location>
        <begin position="6"/>
        <end position="31"/>
    </location>
</feature>
<keyword evidence="1" id="KW-0812">Transmembrane</keyword>
<keyword evidence="1" id="KW-0472">Membrane</keyword>
<accession>A0A8S5U008</accession>
<evidence type="ECO:0000256" key="1">
    <source>
        <dbReference type="SAM" id="Phobius"/>
    </source>
</evidence>
<reference evidence="2" key="1">
    <citation type="journal article" date="2021" name="Proc. Natl. Acad. Sci. U.S.A.">
        <title>A Catalog of Tens of Thousands of Viruses from Human Metagenomes Reveals Hidden Associations with Chronic Diseases.</title>
        <authorList>
            <person name="Tisza M.J."/>
            <person name="Buck C.B."/>
        </authorList>
    </citation>
    <scope>NUCLEOTIDE SEQUENCE</scope>
    <source>
        <strain evidence="2">CtCuC1</strain>
    </source>
</reference>
<name>A0A8S5U008_9CAUD</name>
<protein>
    <submittedName>
        <fullName evidence="2">Uncharacterized protein</fullName>
    </submittedName>
</protein>
<keyword evidence="1" id="KW-1133">Transmembrane helix</keyword>
<sequence>MDMVLFGAGCMIIGGMIGASVGLLVHALCYVRKRGDRYDGE</sequence>